<proteinExistence type="inferred from homology"/>
<dbReference type="InterPro" id="IPR052021">
    <property type="entry name" value="Type-I_RS_S_subunit"/>
</dbReference>
<reference evidence="5 6" key="1">
    <citation type="journal article" date="2017" name="ISME J.">
        <title>Unveiling bifidobacterial biogeography across the mammalian branch of the tree of life.</title>
        <authorList>
            <person name="Milani C."/>
            <person name="Mangifesta M."/>
            <person name="Mancabelli L."/>
            <person name="Lugli G.A."/>
            <person name="James K."/>
            <person name="Duranti S."/>
            <person name="Turroni F."/>
            <person name="Ferrario C."/>
            <person name="Ossiprandi M.C."/>
            <person name="van Sinderen D."/>
            <person name="Ventura M."/>
        </authorList>
    </citation>
    <scope>NUCLEOTIDE SEQUENCE [LARGE SCALE GENOMIC DNA]</scope>
    <source>
        <strain evidence="6">Ham19E</strain>
    </source>
</reference>
<dbReference type="Proteomes" id="UP000218399">
    <property type="component" value="Unassembled WGS sequence"/>
</dbReference>
<dbReference type="GO" id="GO:0003677">
    <property type="term" value="F:DNA binding"/>
    <property type="evidence" value="ECO:0007669"/>
    <property type="project" value="UniProtKB-KW"/>
</dbReference>
<keyword evidence="5" id="KW-0378">Hydrolase</keyword>
<evidence type="ECO:0000259" key="4">
    <source>
        <dbReference type="Pfam" id="PF01420"/>
    </source>
</evidence>
<dbReference type="Pfam" id="PF01420">
    <property type="entry name" value="Methylase_S"/>
    <property type="match status" value="2"/>
</dbReference>
<dbReference type="PANTHER" id="PTHR30408:SF12">
    <property type="entry name" value="TYPE I RESTRICTION ENZYME MJAVIII SPECIFICITY SUBUNIT"/>
    <property type="match status" value="1"/>
</dbReference>
<dbReference type="CDD" id="cd17274">
    <property type="entry name" value="RMtype1_S_Eco540ANI-TRD1-CR1_like"/>
    <property type="match status" value="1"/>
</dbReference>
<feature type="domain" description="Type I restriction modification DNA specificity" evidence="4">
    <location>
        <begin position="17"/>
        <end position="172"/>
    </location>
</feature>
<keyword evidence="3" id="KW-0238">DNA-binding</keyword>
<keyword evidence="6" id="KW-1185">Reference proteome</keyword>
<name>A0A2A2EEQ7_9BIFI</name>
<dbReference type="Gene3D" id="1.10.287.1120">
    <property type="entry name" value="Bipartite methylase S protein"/>
    <property type="match status" value="1"/>
</dbReference>
<dbReference type="PANTHER" id="PTHR30408">
    <property type="entry name" value="TYPE-1 RESTRICTION ENZYME ECOKI SPECIFICITY PROTEIN"/>
    <property type="match status" value="1"/>
</dbReference>
<keyword evidence="5" id="KW-0255">Endonuclease</keyword>
<dbReference type="SUPFAM" id="SSF116734">
    <property type="entry name" value="DNA methylase specificity domain"/>
    <property type="match status" value="2"/>
</dbReference>
<dbReference type="InterPro" id="IPR044946">
    <property type="entry name" value="Restrct_endonuc_typeI_TRD_sf"/>
</dbReference>
<dbReference type="InterPro" id="IPR000055">
    <property type="entry name" value="Restrct_endonuc_typeI_TRD"/>
</dbReference>
<dbReference type="Gene3D" id="3.90.220.20">
    <property type="entry name" value="DNA methylase specificity domains"/>
    <property type="match status" value="2"/>
</dbReference>
<sequence>MGKKLQPKLRFRGFTDAWEQRKLGDILSYEQPYEYIVSSDDYSPVARTPVLTAGKTLILGYTNEADGVKAATKDSPVIIFDDFTASSHIIDYSFKVKSSAMKILSLRDSENDLYCIYYALTRIIRPSASHERQWISKYARATVTVPSKDEQQVIGDFLRKLDRLIAAEKRKLDLWKKKKTALLRQIFEQKLRFKGYSDFWEQHKLGSLGNSYSGLSGKNKADFGHGLASYITYMNVFQNSIADIDGNGQIEIDSKQHAVQYGDALFTISSEKPEEVGMSSVWLGNQKNVYLNSFCFGYRQNGAFDALYLAYMLRSEAVRSQMRMLAQGISRFNISQHKVMDINVTIPSISEQQKIGSFCRGLDQLISAEMKKIDLLMLKKKALLQQMFV</sequence>
<evidence type="ECO:0000313" key="5">
    <source>
        <dbReference type="EMBL" id="PAU67426.1"/>
    </source>
</evidence>
<evidence type="ECO:0000256" key="2">
    <source>
        <dbReference type="ARBA" id="ARBA00022747"/>
    </source>
</evidence>
<keyword evidence="2" id="KW-0680">Restriction system</keyword>
<accession>A0A2A2EEQ7</accession>
<gene>
    <name evidence="5" type="ORF">B1526_1149</name>
</gene>
<organism evidence="5 6">
    <name type="scientific">Bifidobacterium criceti</name>
    <dbReference type="NCBI Taxonomy" id="1960969"/>
    <lineage>
        <taxon>Bacteria</taxon>
        <taxon>Bacillati</taxon>
        <taxon>Actinomycetota</taxon>
        <taxon>Actinomycetes</taxon>
        <taxon>Bifidobacteriales</taxon>
        <taxon>Bifidobacteriaceae</taxon>
        <taxon>Bifidobacterium</taxon>
    </lineage>
</organism>
<protein>
    <submittedName>
        <fullName evidence="5">Restriction endonuclease</fullName>
    </submittedName>
</protein>
<comment type="similarity">
    <text evidence="1">Belongs to the type-I restriction system S methylase family.</text>
</comment>
<evidence type="ECO:0000313" key="6">
    <source>
        <dbReference type="Proteomes" id="UP000218399"/>
    </source>
</evidence>
<dbReference type="AlphaFoldDB" id="A0A2A2EEQ7"/>
<dbReference type="GO" id="GO:0004519">
    <property type="term" value="F:endonuclease activity"/>
    <property type="evidence" value="ECO:0007669"/>
    <property type="project" value="UniProtKB-KW"/>
</dbReference>
<feature type="domain" description="Type I restriction modification DNA specificity" evidence="4">
    <location>
        <begin position="200"/>
        <end position="373"/>
    </location>
</feature>
<comment type="caution">
    <text evidence="5">The sequence shown here is derived from an EMBL/GenBank/DDBJ whole genome shotgun (WGS) entry which is preliminary data.</text>
</comment>
<dbReference type="REBASE" id="384982">
    <property type="entry name" value="S1.Bcr19EORF1148P"/>
</dbReference>
<dbReference type="GO" id="GO:0009307">
    <property type="term" value="P:DNA restriction-modification system"/>
    <property type="evidence" value="ECO:0007669"/>
    <property type="project" value="UniProtKB-KW"/>
</dbReference>
<dbReference type="EMBL" id="MVOH01000014">
    <property type="protein sequence ID" value="PAU67426.1"/>
    <property type="molecule type" value="Genomic_DNA"/>
</dbReference>
<keyword evidence="5" id="KW-0540">Nuclease</keyword>
<evidence type="ECO:0000256" key="3">
    <source>
        <dbReference type="ARBA" id="ARBA00023125"/>
    </source>
</evidence>
<evidence type="ECO:0000256" key="1">
    <source>
        <dbReference type="ARBA" id="ARBA00010923"/>
    </source>
</evidence>